<organism evidence="2 3">
    <name type="scientific">Actinopolymorpha pittospori</name>
    <dbReference type="NCBI Taxonomy" id="648752"/>
    <lineage>
        <taxon>Bacteria</taxon>
        <taxon>Bacillati</taxon>
        <taxon>Actinomycetota</taxon>
        <taxon>Actinomycetes</taxon>
        <taxon>Propionibacteriales</taxon>
        <taxon>Actinopolymorphaceae</taxon>
        <taxon>Actinopolymorpha</taxon>
    </lineage>
</organism>
<accession>A0A927MR39</accession>
<dbReference type="Gene3D" id="3.40.50.720">
    <property type="entry name" value="NAD(P)-binding Rossmann-like Domain"/>
    <property type="match status" value="1"/>
</dbReference>
<gene>
    <name evidence="2" type="ORF">HEB94_001407</name>
</gene>
<dbReference type="InterPro" id="IPR016040">
    <property type="entry name" value="NAD(P)-bd_dom"/>
</dbReference>
<dbReference type="AlphaFoldDB" id="A0A927MR39"/>
<name>A0A927MR39_9ACTN</name>
<proteinExistence type="predicted"/>
<dbReference type="Pfam" id="PF13460">
    <property type="entry name" value="NAD_binding_10"/>
    <property type="match status" value="1"/>
</dbReference>
<dbReference type="EMBL" id="JADBEM010000001">
    <property type="protein sequence ID" value="MBE1604559.1"/>
    <property type="molecule type" value="Genomic_DNA"/>
</dbReference>
<dbReference type="PANTHER" id="PTHR43162:SF1">
    <property type="entry name" value="PRESTALK A DIFFERENTIATION PROTEIN A"/>
    <property type="match status" value="1"/>
</dbReference>
<dbReference type="InterPro" id="IPR036291">
    <property type="entry name" value="NAD(P)-bd_dom_sf"/>
</dbReference>
<dbReference type="InterPro" id="IPR051604">
    <property type="entry name" value="Ergot_Alk_Oxidoreductase"/>
</dbReference>
<dbReference type="PANTHER" id="PTHR43162">
    <property type="match status" value="1"/>
</dbReference>
<dbReference type="SUPFAM" id="SSF51735">
    <property type="entry name" value="NAD(P)-binding Rossmann-fold domains"/>
    <property type="match status" value="1"/>
</dbReference>
<evidence type="ECO:0000259" key="1">
    <source>
        <dbReference type="Pfam" id="PF13460"/>
    </source>
</evidence>
<feature type="domain" description="NAD(P)-binding" evidence="1">
    <location>
        <begin position="6"/>
        <end position="180"/>
    </location>
</feature>
<sequence length="281" mass="29192">MIVVTGATGNVGRALVAALVAAGEQVTATSRGITDGDVPSGVRTRRGDLADVDSLRPVFDGADTLFLQNGGPSAHLLSPNDILDAAKTGGVKRVVLLSSQGIATRPQSASHGGTGRSIEDAVRQGGLDWTILRPGGFASNAYAWVESVRAERTVAAPFGDVGLPTIDPSDIADVAAVTLREDGHAGQIYELTGPALITPRQQAEAIGAALGEPIRFVELSRDEARGQLLRFMPEPVAETTLDILGNPTPAEQRVSPDVEGVLGRTARTFADWAARNVAAFA</sequence>
<comment type="caution">
    <text evidence="2">The sequence shown here is derived from an EMBL/GenBank/DDBJ whole genome shotgun (WGS) entry which is preliminary data.</text>
</comment>
<evidence type="ECO:0000313" key="3">
    <source>
        <dbReference type="Proteomes" id="UP000638648"/>
    </source>
</evidence>
<evidence type="ECO:0000313" key="2">
    <source>
        <dbReference type="EMBL" id="MBE1604559.1"/>
    </source>
</evidence>
<reference evidence="2" key="1">
    <citation type="submission" date="2020-10" db="EMBL/GenBank/DDBJ databases">
        <title>Sequencing the genomes of 1000 actinobacteria strains.</title>
        <authorList>
            <person name="Klenk H.-P."/>
        </authorList>
    </citation>
    <scope>NUCLEOTIDE SEQUENCE</scope>
    <source>
        <strain evidence="2">DSM 45354</strain>
    </source>
</reference>
<dbReference type="RefSeq" id="WP_192749075.1">
    <property type="nucleotide sequence ID" value="NZ_BAABJL010000126.1"/>
</dbReference>
<dbReference type="Proteomes" id="UP000638648">
    <property type="component" value="Unassembled WGS sequence"/>
</dbReference>
<protein>
    <submittedName>
        <fullName evidence="2">Uncharacterized protein YbjT (DUF2867 family)</fullName>
    </submittedName>
</protein>
<dbReference type="Gene3D" id="3.90.25.10">
    <property type="entry name" value="UDP-galactose 4-epimerase, domain 1"/>
    <property type="match status" value="1"/>
</dbReference>
<keyword evidence="3" id="KW-1185">Reference proteome</keyword>